<dbReference type="PROSITE" id="PS51257">
    <property type="entry name" value="PROKAR_LIPOPROTEIN"/>
    <property type="match status" value="1"/>
</dbReference>
<dbReference type="Proteomes" id="UP000324222">
    <property type="component" value="Unassembled WGS sequence"/>
</dbReference>
<organism evidence="1 2">
    <name type="scientific">Portunus trituberculatus</name>
    <name type="common">Swimming crab</name>
    <name type="synonym">Neptunus trituberculatus</name>
    <dbReference type="NCBI Taxonomy" id="210409"/>
    <lineage>
        <taxon>Eukaryota</taxon>
        <taxon>Metazoa</taxon>
        <taxon>Ecdysozoa</taxon>
        <taxon>Arthropoda</taxon>
        <taxon>Crustacea</taxon>
        <taxon>Multicrustacea</taxon>
        <taxon>Malacostraca</taxon>
        <taxon>Eumalacostraca</taxon>
        <taxon>Eucarida</taxon>
        <taxon>Decapoda</taxon>
        <taxon>Pleocyemata</taxon>
        <taxon>Brachyura</taxon>
        <taxon>Eubrachyura</taxon>
        <taxon>Portunoidea</taxon>
        <taxon>Portunidae</taxon>
        <taxon>Portuninae</taxon>
        <taxon>Portunus</taxon>
    </lineage>
</organism>
<evidence type="ECO:0000313" key="1">
    <source>
        <dbReference type="EMBL" id="MPC48380.1"/>
    </source>
</evidence>
<accession>A0A5B7FL07</accession>
<name>A0A5B7FL07_PORTR</name>
<gene>
    <name evidence="1" type="ORF">E2C01_042151</name>
</gene>
<proteinExistence type="predicted"/>
<evidence type="ECO:0000313" key="2">
    <source>
        <dbReference type="Proteomes" id="UP000324222"/>
    </source>
</evidence>
<dbReference type="EMBL" id="VSRR010008254">
    <property type="protein sequence ID" value="MPC48380.1"/>
    <property type="molecule type" value="Genomic_DNA"/>
</dbReference>
<sequence>MTPECIRKLTIQDRAAPPSCSPQHSWGACSVLSEPRAAVFQARRHRAAQSLALTAAQMTRMRYCCSEGGTEGGGK</sequence>
<protein>
    <submittedName>
        <fullName evidence="1">Uncharacterized protein</fullName>
    </submittedName>
</protein>
<keyword evidence="2" id="KW-1185">Reference proteome</keyword>
<comment type="caution">
    <text evidence="1">The sequence shown here is derived from an EMBL/GenBank/DDBJ whole genome shotgun (WGS) entry which is preliminary data.</text>
</comment>
<reference evidence="1 2" key="1">
    <citation type="submission" date="2019-05" db="EMBL/GenBank/DDBJ databases">
        <title>Another draft genome of Portunus trituberculatus and its Hox gene families provides insights of decapod evolution.</title>
        <authorList>
            <person name="Jeong J.-H."/>
            <person name="Song I."/>
            <person name="Kim S."/>
            <person name="Choi T."/>
            <person name="Kim D."/>
            <person name="Ryu S."/>
            <person name="Kim W."/>
        </authorList>
    </citation>
    <scope>NUCLEOTIDE SEQUENCE [LARGE SCALE GENOMIC DNA]</scope>
    <source>
        <tissue evidence="1">Muscle</tissue>
    </source>
</reference>
<dbReference type="AlphaFoldDB" id="A0A5B7FL07"/>